<dbReference type="AlphaFoldDB" id="A0A223ARI2"/>
<keyword evidence="3" id="KW-0285">Flavoprotein</keyword>
<evidence type="ECO:0000256" key="3">
    <source>
        <dbReference type="ARBA" id="ARBA00022630"/>
    </source>
</evidence>
<evidence type="ECO:0000259" key="6">
    <source>
        <dbReference type="Pfam" id="PF00881"/>
    </source>
</evidence>
<comment type="similarity">
    <text evidence="2">Belongs to the nitroreductase family.</text>
</comment>
<dbReference type="PANTHER" id="PTHR43673">
    <property type="entry name" value="NAD(P)H NITROREDUCTASE YDGI-RELATED"/>
    <property type="match status" value="1"/>
</dbReference>
<comment type="cofactor">
    <cofactor evidence="1">
        <name>FMN</name>
        <dbReference type="ChEBI" id="CHEBI:58210"/>
    </cofactor>
</comment>
<dbReference type="InterPro" id="IPR029479">
    <property type="entry name" value="Nitroreductase"/>
</dbReference>
<evidence type="ECO:0000256" key="1">
    <source>
        <dbReference type="ARBA" id="ARBA00001917"/>
    </source>
</evidence>
<feature type="domain" description="Nitroreductase" evidence="6">
    <location>
        <begin position="7"/>
        <end position="59"/>
    </location>
</feature>
<reference evidence="8" key="1">
    <citation type="submission" date="2016-05" db="EMBL/GenBank/DDBJ databases">
        <authorList>
            <person name="Holder M.E."/>
            <person name="Ajami N.J."/>
            <person name="Petrosino J.F."/>
        </authorList>
    </citation>
    <scope>NUCLEOTIDE SEQUENCE [LARGE SCALE GENOMIC DNA]</scope>
    <source>
        <strain evidence="8">ATCC 700696</strain>
    </source>
</reference>
<organism evidence="7 8">
    <name type="scientific">Mogibacterium pumilum</name>
    <dbReference type="NCBI Taxonomy" id="86332"/>
    <lineage>
        <taxon>Bacteria</taxon>
        <taxon>Bacillati</taxon>
        <taxon>Bacillota</taxon>
        <taxon>Clostridia</taxon>
        <taxon>Peptostreptococcales</taxon>
        <taxon>Anaerovoracaceae</taxon>
        <taxon>Mogibacterium</taxon>
    </lineage>
</organism>
<evidence type="ECO:0000256" key="5">
    <source>
        <dbReference type="ARBA" id="ARBA00023002"/>
    </source>
</evidence>
<keyword evidence="5" id="KW-0560">Oxidoreductase</keyword>
<dbReference type="EMBL" id="CP016199">
    <property type="protein sequence ID" value="ASS37542.1"/>
    <property type="molecule type" value="Genomic_DNA"/>
</dbReference>
<evidence type="ECO:0000313" key="7">
    <source>
        <dbReference type="EMBL" id="ASS37542.1"/>
    </source>
</evidence>
<keyword evidence="4" id="KW-0288">FMN</keyword>
<dbReference type="CDD" id="cd20609">
    <property type="entry name" value="nitroreductase"/>
    <property type="match status" value="1"/>
</dbReference>
<evidence type="ECO:0000256" key="4">
    <source>
        <dbReference type="ARBA" id="ARBA00022643"/>
    </source>
</evidence>
<keyword evidence="8" id="KW-1185">Reference proteome</keyword>
<proteinExistence type="inferred from homology"/>
<name>A0A223ARI2_9FIRM</name>
<accession>A0A223ARI2</accession>
<gene>
    <name evidence="7" type="ORF">AXF17_03085</name>
</gene>
<dbReference type="OrthoDB" id="9812105at2"/>
<feature type="domain" description="Nitroreductase" evidence="6">
    <location>
        <begin position="67"/>
        <end position="146"/>
    </location>
</feature>
<protein>
    <submittedName>
        <fullName evidence="7">Nitroreductase</fullName>
    </submittedName>
</protein>
<dbReference type="Pfam" id="PF00881">
    <property type="entry name" value="Nitroreductase"/>
    <property type="match status" value="2"/>
</dbReference>
<dbReference type="Proteomes" id="UP000214689">
    <property type="component" value="Chromosome"/>
</dbReference>
<evidence type="ECO:0000313" key="8">
    <source>
        <dbReference type="Proteomes" id="UP000214689"/>
    </source>
</evidence>
<dbReference type="SUPFAM" id="SSF55469">
    <property type="entry name" value="FMN-dependent nitroreductase-like"/>
    <property type="match status" value="1"/>
</dbReference>
<dbReference type="GO" id="GO:0016491">
    <property type="term" value="F:oxidoreductase activity"/>
    <property type="evidence" value="ECO:0007669"/>
    <property type="project" value="UniProtKB-KW"/>
</dbReference>
<evidence type="ECO:0000256" key="2">
    <source>
        <dbReference type="ARBA" id="ARBA00007118"/>
    </source>
</evidence>
<dbReference type="InterPro" id="IPR000415">
    <property type="entry name" value="Nitroreductase-like"/>
</dbReference>
<dbReference type="RefSeq" id="WP_094233763.1">
    <property type="nucleotide sequence ID" value="NZ_CP016199.1"/>
</dbReference>
<sequence length="170" mass="19258">MDFKEVVKNRYSCKKYSDKKVEHEKLEAILEAGRLAPTAKNLQEQHVYVLESKEALDKFDIETPCRYGAPTVLVVAFDTNNVYIYPGEKRDSGIEDASIVATHMMLAATDVGLDSCWINFLDPDKLHKALELPENEEILMAMDLGYAAEEGKPLPNHFSRKELCETVSYL</sequence>
<dbReference type="Gene3D" id="3.40.109.10">
    <property type="entry name" value="NADH Oxidase"/>
    <property type="match status" value="1"/>
</dbReference>
<dbReference type="PANTHER" id="PTHR43673:SF2">
    <property type="entry name" value="NITROREDUCTASE"/>
    <property type="match status" value="1"/>
</dbReference>